<proteinExistence type="predicted"/>
<evidence type="ECO:0000313" key="1">
    <source>
        <dbReference type="EMBL" id="DAE02494.1"/>
    </source>
</evidence>
<accession>A0A8S5P5Z1</accession>
<sequence length="283" mass="31228">MLLTKLTVNNSVKLDFLHLEKASSNNTDIFSIPKYKPALNNDSRFLATFDNATTTARGIADVALGYDFSVYREVNNTNQLKYIARLGDGALTITDYNVVNDTTYKYYIFKEDESAISEAVASNSITTCWWDWSLIDLVPSVTEKGLYYANPNAIWKFNLNISSGGMSQNVNNTTYNNLTRFPKISSGKLNYASGTLTCLLGNIQNTNDGQIGYVEGAALLESWNDFCANGNIKLLKDRKGNAMLVMITSTSSQVDDVLREQANTITFSWTQIADASSITVIGA</sequence>
<organism evidence="1">
    <name type="scientific">Siphoviridae sp. ctsUY14</name>
    <dbReference type="NCBI Taxonomy" id="2825693"/>
    <lineage>
        <taxon>Viruses</taxon>
        <taxon>Duplodnaviria</taxon>
        <taxon>Heunggongvirae</taxon>
        <taxon>Uroviricota</taxon>
        <taxon>Caudoviricetes</taxon>
    </lineage>
</organism>
<name>A0A8S5P5Z1_9CAUD</name>
<dbReference type="EMBL" id="BK015346">
    <property type="protein sequence ID" value="DAE02494.1"/>
    <property type="molecule type" value="Genomic_DNA"/>
</dbReference>
<protein>
    <submittedName>
        <fullName evidence="1">Uncharacterized protein</fullName>
    </submittedName>
</protein>
<reference evidence="1" key="1">
    <citation type="journal article" date="2021" name="Proc. Natl. Acad. Sci. U.S.A.">
        <title>A Catalog of Tens of Thousands of Viruses from Human Metagenomes Reveals Hidden Associations with Chronic Diseases.</title>
        <authorList>
            <person name="Tisza M.J."/>
            <person name="Buck C.B."/>
        </authorList>
    </citation>
    <scope>NUCLEOTIDE SEQUENCE</scope>
    <source>
        <strain evidence="1">CtsUY14</strain>
    </source>
</reference>